<evidence type="ECO:0000313" key="12">
    <source>
        <dbReference type="Proteomes" id="UP000614424"/>
    </source>
</evidence>
<keyword evidence="5" id="KW-0805">Transcription regulation</keyword>
<keyword evidence="4" id="KW-0902">Two-component regulatory system</keyword>
<dbReference type="InterPro" id="IPR025943">
    <property type="entry name" value="Sigma_54_int_dom_ATP-bd_2"/>
</dbReference>
<dbReference type="InterPro" id="IPR003593">
    <property type="entry name" value="AAA+_ATPase"/>
</dbReference>
<protein>
    <submittedName>
        <fullName evidence="11">Sigma-54-dependent Fis family transcriptional regulator</fullName>
    </submittedName>
</protein>
<dbReference type="Gene3D" id="1.10.10.60">
    <property type="entry name" value="Homeodomain-like"/>
    <property type="match status" value="1"/>
</dbReference>
<dbReference type="Pfam" id="PF02954">
    <property type="entry name" value="HTH_8"/>
    <property type="match status" value="1"/>
</dbReference>
<dbReference type="GO" id="GO:0000160">
    <property type="term" value="P:phosphorelay signal transduction system"/>
    <property type="evidence" value="ECO:0007669"/>
    <property type="project" value="UniProtKB-KW"/>
</dbReference>
<evidence type="ECO:0000259" key="9">
    <source>
        <dbReference type="PROSITE" id="PS50045"/>
    </source>
</evidence>
<feature type="modified residue" description="4-aspartylphosphate" evidence="8">
    <location>
        <position position="53"/>
    </location>
</feature>
<evidence type="ECO:0000259" key="10">
    <source>
        <dbReference type="PROSITE" id="PS50110"/>
    </source>
</evidence>
<reference evidence="11 12" key="1">
    <citation type="submission" date="2020-08" db="EMBL/GenBank/DDBJ databases">
        <title>Bridging the membrane lipid divide: bacteria of the FCB group superphylum have the potential to synthesize archaeal ether lipids.</title>
        <authorList>
            <person name="Villanueva L."/>
            <person name="Von Meijenfeldt F.A.B."/>
            <person name="Westbye A.B."/>
            <person name="Yadav S."/>
            <person name="Hopmans E.C."/>
            <person name="Dutilh B.E."/>
            <person name="Sinninghe Damste J.S."/>
        </authorList>
    </citation>
    <scope>NUCLEOTIDE SEQUENCE [LARGE SCALE GENOMIC DNA]</scope>
    <source>
        <strain evidence="11">NIOZ-UU47</strain>
    </source>
</reference>
<dbReference type="GO" id="GO:0006355">
    <property type="term" value="P:regulation of DNA-templated transcription"/>
    <property type="evidence" value="ECO:0007669"/>
    <property type="project" value="InterPro"/>
</dbReference>
<dbReference type="GO" id="GO:0005524">
    <property type="term" value="F:ATP binding"/>
    <property type="evidence" value="ECO:0007669"/>
    <property type="project" value="UniProtKB-KW"/>
</dbReference>
<dbReference type="PROSITE" id="PS00688">
    <property type="entry name" value="SIGMA54_INTERACT_3"/>
    <property type="match status" value="1"/>
</dbReference>
<dbReference type="InterPro" id="IPR025662">
    <property type="entry name" value="Sigma_54_int_dom_ATP-bd_1"/>
</dbReference>
<accession>A0A8J6TBZ9</accession>
<dbReference type="EMBL" id="JACNJZ010000093">
    <property type="protein sequence ID" value="MBC8317539.1"/>
    <property type="molecule type" value="Genomic_DNA"/>
</dbReference>
<feature type="domain" description="Response regulatory" evidence="10">
    <location>
        <begin position="4"/>
        <end position="118"/>
    </location>
</feature>
<dbReference type="Proteomes" id="UP000614424">
    <property type="component" value="Unassembled WGS sequence"/>
</dbReference>
<dbReference type="SUPFAM" id="SSF46689">
    <property type="entry name" value="Homeodomain-like"/>
    <property type="match status" value="1"/>
</dbReference>
<evidence type="ECO:0000256" key="2">
    <source>
        <dbReference type="ARBA" id="ARBA00022741"/>
    </source>
</evidence>
<evidence type="ECO:0000256" key="3">
    <source>
        <dbReference type="ARBA" id="ARBA00022840"/>
    </source>
</evidence>
<dbReference type="InterPro" id="IPR025944">
    <property type="entry name" value="Sigma_54_int_dom_CS"/>
</dbReference>
<dbReference type="Pfam" id="PF25601">
    <property type="entry name" value="AAA_lid_14"/>
    <property type="match status" value="1"/>
</dbReference>
<comment type="caution">
    <text evidence="11">The sequence shown here is derived from an EMBL/GenBank/DDBJ whole genome shotgun (WGS) entry which is preliminary data.</text>
</comment>
<dbReference type="SMART" id="SM00448">
    <property type="entry name" value="REC"/>
    <property type="match status" value="1"/>
</dbReference>
<dbReference type="PANTHER" id="PTHR32071">
    <property type="entry name" value="TRANSCRIPTIONAL REGULATORY PROTEIN"/>
    <property type="match status" value="1"/>
</dbReference>
<evidence type="ECO:0000256" key="5">
    <source>
        <dbReference type="ARBA" id="ARBA00023015"/>
    </source>
</evidence>
<keyword evidence="2" id="KW-0547">Nucleotide-binding</keyword>
<evidence type="ECO:0000256" key="7">
    <source>
        <dbReference type="ARBA" id="ARBA00023163"/>
    </source>
</evidence>
<dbReference type="PROSITE" id="PS50110">
    <property type="entry name" value="RESPONSE_REGULATORY"/>
    <property type="match status" value="1"/>
</dbReference>
<evidence type="ECO:0000313" key="11">
    <source>
        <dbReference type="EMBL" id="MBC8317539.1"/>
    </source>
</evidence>
<dbReference type="PROSITE" id="PS00675">
    <property type="entry name" value="SIGMA54_INTERACT_1"/>
    <property type="match status" value="1"/>
</dbReference>
<keyword evidence="6" id="KW-0238">DNA-binding</keyword>
<dbReference type="InterPro" id="IPR009057">
    <property type="entry name" value="Homeodomain-like_sf"/>
</dbReference>
<dbReference type="InterPro" id="IPR011006">
    <property type="entry name" value="CheY-like_superfamily"/>
</dbReference>
<dbReference type="InterPro" id="IPR002197">
    <property type="entry name" value="HTH_Fis"/>
</dbReference>
<dbReference type="CDD" id="cd00009">
    <property type="entry name" value="AAA"/>
    <property type="match status" value="1"/>
</dbReference>
<dbReference type="AlphaFoldDB" id="A0A8J6TBZ9"/>
<dbReference type="PROSITE" id="PS50045">
    <property type="entry name" value="SIGMA54_INTERACT_4"/>
    <property type="match status" value="1"/>
</dbReference>
<dbReference type="GO" id="GO:0043565">
    <property type="term" value="F:sequence-specific DNA binding"/>
    <property type="evidence" value="ECO:0007669"/>
    <property type="project" value="InterPro"/>
</dbReference>
<proteinExistence type="predicted"/>
<dbReference type="FunFam" id="3.40.50.300:FF:000006">
    <property type="entry name" value="DNA-binding transcriptional regulator NtrC"/>
    <property type="match status" value="1"/>
</dbReference>
<dbReference type="InterPro" id="IPR002078">
    <property type="entry name" value="Sigma_54_int"/>
</dbReference>
<evidence type="ECO:0000256" key="4">
    <source>
        <dbReference type="ARBA" id="ARBA00023012"/>
    </source>
</evidence>
<dbReference type="Pfam" id="PF00072">
    <property type="entry name" value="Response_reg"/>
    <property type="match status" value="1"/>
</dbReference>
<dbReference type="Gene3D" id="3.40.50.2300">
    <property type="match status" value="1"/>
</dbReference>
<dbReference type="Gene3D" id="3.40.50.300">
    <property type="entry name" value="P-loop containing nucleotide triphosphate hydrolases"/>
    <property type="match status" value="1"/>
</dbReference>
<keyword evidence="7" id="KW-0804">Transcription</keyword>
<keyword evidence="3" id="KW-0067">ATP-binding</keyword>
<evidence type="ECO:0000256" key="1">
    <source>
        <dbReference type="ARBA" id="ARBA00022553"/>
    </source>
</evidence>
<dbReference type="InterPro" id="IPR058031">
    <property type="entry name" value="AAA_lid_NorR"/>
</dbReference>
<sequence>MSDTILLIDDDESLLRVTEYNLASAGFRVVTASSGQRGLEMFREHSPDIVISDVKLGDMSGLDLLAEVKKESPVTPVIIITAFGSIDMAVKAMKNGAFHFVTKPFDRETLRLSCKKALELKELRVQNEQLAHEVNRLTGTEGMETANSAMRELLDTALRAAGSEATILIAGESGTGKEVLARLIHHHSPRKNGPMVAVNCAAIPSGLIESELFGHVKGAFTGAIKNRKGRFQAAAKGTLFLDEIGELQIDLQAKLLRAIQEREVEAVGSQRQEKVDVRLIAASNKDLKEAIGAGEFREDLYYRLGVIPLYLPPLRERTEDIPGLVRHFLKKIGAPPEVTFSDDALQQLSVYPWPGNIRELQNIVERSVILRSSSLIDVKDLHLAGSAPVAGSFPKIPPEGLSLEEVEKDLIRQALAMANGNRSEAARLLHVPRHVLIYRLEKYKEELK</sequence>
<dbReference type="Gene3D" id="1.10.8.60">
    <property type="match status" value="1"/>
</dbReference>
<dbReference type="PRINTS" id="PR01590">
    <property type="entry name" value="HTHFIS"/>
</dbReference>
<evidence type="ECO:0000256" key="6">
    <source>
        <dbReference type="ARBA" id="ARBA00023125"/>
    </source>
</evidence>
<evidence type="ECO:0000256" key="8">
    <source>
        <dbReference type="PROSITE-ProRule" id="PRU00169"/>
    </source>
</evidence>
<dbReference type="SMART" id="SM00382">
    <property type="entry name" value="AAA"/>
    <property type="match status" value="1"/>
</dbReference>
<dbReference type="SUPFAM" id="SSF52172">
    <property type="entry name" value="CheY-like"/>
    <property type="match status" value="1"/>
</dbReference>
<dbReference type="PROSITE" id="PS00676">
    <property type="entry name" value="SIGMA54_INTERACT_2"/>
    <property type="match status" value="1"/>
</dbReference>
<dbReference type="FunFam" id="3.40.50.2300:FF:000018">
    <property type="entry name" value="DNA-binding transcriptional regulator NtrC"/>
    <property type="match status" value="1"/>
</dbReference>
<keyword evidence="1 8" id="KW-0597">Phosphoprotein</keyword>
<gene>
    <name evidence="11" type="ORF">H8E41_06500</name>
</gene>
<dbReference type="PANTHER" id="PTHR32071:SF113">
    <property type="entry name" value="ALGINATE BIOSYNTHESIS TRANSCRIPTIONAL REGULATORY PROTEIN ALGB"/>
    <property type="match status" value="1"/>
</dbReference>
<name>A0A8J6TBZ9_9BACT</name>
<dbReference type="Pfam" id="PF00158">
    <property type="entry name" value="Sigma54_activat"/>
    <property type="match status" value="1"/>
</dbReference>
<dbReference type="SUPFAM" id="SSF52540">
    <property type="entry name" value="P-loop containing nucleoside triphosphate hydrolases"/>
    <property type="match status" value="1"/>
</dbReference>
<organism evidence="11 12">
    <name type="scientific">Candidatus Desulfobia pelagia</name>
    <dbReference type="NCBI Taxonomy" id="2841692"/>
    <lineage>
        <taxon>Bacteria</taxon>
        <taxon>Pseudomonadati</taxon>
        <taxon>Thermodesulfobacteriota</taxon>
        <taxon>Desulfobulbia</taxon>
        <taxon>Desulfobulbales</taxon>
        <taxon>Desulfobulbaceae</taxon>
        <taxon>Candidatus Desulfobia</taxon>
    </lineage>
</organism>
<dbReference type="InterPro" id="IPR027417">
    <property type="entry name" value="P-loop_NTPase"/>
</dbReference>
<dbReference type="InterPro" id="IPR001789">
    <property type="entry name" value="Sig_transdc_resp-reg_receiver"/>
</dbReference>
<feature type="domain" description="Sigma-54 factor interaction" evidence="9">
    <location>
        <begin position="143"/>
        <end position="369"/>
    </location>
</feature>